<dbReference type="EMBL" id="KN846952">
    <property type="protein sequence ID" value="KIV84073.1"/>
    <property type="molecule type" value="Genomic_DNA"/>
</dbReference>
<protein>
    <recommendedName>
        <fullName evidence="3">Cupin type-2 domain-containing protein</fullName>
    </recommendedName>
</protein>
<organism evidence="4 5">
    <name type="scientific">Exophiala sideris</name>
    <dbReference type="NCBI Taxonomy" id="1016849"/>
    <lineage>
        <taxon>Eukaryota</taxon>
        <taxon>Fungi</taxon>
        <taxon>Dikarya</taxon>
        <taxon>Ascomycota</taxon>
        <taxon>Pezizomycotina</taxon>
        <taxon>Eurotiomycetes</taxon>
        <taxon>Chaetothyriomycetidae</taxon>
        <taxon>Chaetothyriales</taxon>
        <taxon>Herpotrichiellaceae</taxon>
        <taxon>Exophiala</taxon>
    </lineage>
</organism>
<proteinExistence type="predicted"/>
<dbReference type="SUPFAM" id="SSF51182">
    <property type="entry name" value="RmlC-like cupins"/>
    <property type="match status" value="1"/>
</dbReference>
<dbReference type="Gene3D" id="2.60.120.10">
    <property type="entry name" value="Jelly Rolls"/>
    <property type="match status" value="1"/>
</dbReference>
<dbReference type="InterPro" id="IPR051610">
    <property type="entry name" value="GPI/OXD"/>
</dbReference>
<dbReference type="InterPro" id="IPR014710">
    <property type="entry name" value="RmlC-like_jellyroll"/>
</dbReference>
<dbReference type="PANTHER" id="PTHR35848">
    <property type="entry name" value="OXALATE-BINDING PROTEIN"/>
    <property type="match status" value="1"/>
</dbReference>
<dbReference type="InterPro" id="IPR011051">
    <property type="entry name" value="RmlC_Cupin_sf"/>
</dbReference>
<evidence type="ECO:0000313" key="4">
    <source>
        <dbReference type="EMBL" id="KIV84073.1"/>
    </source>
</evidence>
<accession>A0A0D1ZBF8</accession>
<feature type="region of interest" description="Disordered" evidence="2">
    <location>
        <begin position="1"/>
        <end position="34"/>
    </location>
</feature>
<name>A0A0D1ZBF8_9EURO</name>
<reference evidence="4 5" key="1">
    <citation type="submission" date="2015-01" db="EMBL/GenBank/DDBJ databases">
        <title>The Genome Sequence of Exophiala sideris CBS121828.</title>
        <authorList>
            <consortium name="The Broad Institute Genomics Platform"/>
            <person name="Cuomo C."/>
            <person name="de Hoog S."/>
            <person name="Gorbushina A."/>
            <person name="Stielow B."/>
            <person name="Teixiera M."/>
            <person name="Abouelleil A."/>
            <person name="Chapman S.B."/>
            <person name="Priest M."/>
            <person name="Young S.K."/>
            <person name="Wortman J."/>
            <person name="Nusbaum C."/>
            <person name="Birren B."/>
        </authorList>
    </citation>
    <scope>NUCLEOTIDE SEQUENCE [LARGE SCALE GENOMIC DNA]</scope>
    <source>
        <strain evidence="4 5">CBS 121828</strain>
    </source>
</reference>
<evidence type="ECO:0000259" key="3">
    <source>
        <dbReference type="Pfam" id="PF07883"/>
    </source>
</evidence>
<dbReference type="AlphaFoldDB" id="A0A0D1ZBF8"/>
<dbReference type="OrthoDB" id="3511549at2759"/>
<dbReference type="HOGENOM" id="CLU_090057_2_1_1"/>
<dbReference type="CDD" id="cd02208">
    <property type="entry name" value="cupin_RmlC-like"/>
    <property type="match status" value="1"/>
</dbReference>
<evidence type="ECO:0000256" key="2">
    <source>
        <dbReference type="SAM" id="MobiDB-lite"/>
    </source>
</evidence>
<evidence type="ECO:0000256" key="1">
    <source>
        <dbReference type="ARBA" id="ARBA00022723"/>
    </source>
</evidence>
<dbReference type="GO" id="GO:0046872">
    <property type="term" value="F:metal ion binding"/>
    <property type="evidence" value="ECO:0007669"/>
    <property type="project" value="UniProtKB-KW"/>
</dbReference>
<feature type="compositionally biased region" description="Basic and acidic residues" evidence="2">
    <location>
        <begin position="1"/>
        <end position="10"/>
    </location>
</feature>
<sequence length="144" mass="15396">MSSTHDDKKSPRTVHVTKAADVKTGQDGQTEGMERQAAIVGKSPSICGTLMRAHPHSSSAVHHHGDQDTIVYAVSGHGAVVTSSNDKDGNERQVLAPGDWALIPAYREHQEVNDGGEEVVWVIVRAPGGTPEVVNLEGWGESRK</sequence>
<evidence type="ECO:0000313" key="5">
    <source>
        <dbReference type="Proteomes" id="UP000053599"/>
    </source>
</evidence>
<dbReference type="Pfam" id="PF07883">
    <property type="entry name" value="Cupin_2"/>
    <property type="match status" value="1"/>
</dbReference>
<gene>
    <name evidence="4" type="ORF">PV11_06047</name>
</gene>
<dbReference type="InterPro" id="IPR013096">
    <property type="entry name" value="Cupin_2"/>
</dbReference>
<keyword evidence="1" id="KW-0479">Metal-binding</keyword>
<dbReference type="Proteomes" id="UP000053599">
    <property type="component" value="Unassembled WGS sequence"/>
</dbReference>
<feature type="domain" description="Cupin type-2" evidence="3">
    <location>
        <begin position="50"/>
        <end position="124"/>
    </location>
</feature>